<evidence type="ECO:0000313" key="6">
    <source>
        <dbReference type="Proteomes" id="UP000481421"/>
    </source>
</evidence>
<dbReference type="GO" id="GO:0016887">
    <property type="term" value="F:ATP hydrolysis activity"/>
    <property type="evidence" value="ECO:0007669"/>
    <property type="project" value="InterPro"/>
</dbReference>
<reference evidence="5 6" key="1">
    <citation type="submission" date="2020-02" db="EMBL/GenBank/DDBJ databases">
        <title>Rhodobacter algicola sp. nov., isolated from microalga culture.</title>
        <authorList>
            <person name="Park C.-Y."/>
        </authorList>
    </citation>
    <scope>NUCLEOTIDE SEQUENCE [LARGE SCALE GENOMIC DNA]</scope>
    <source>
        <strain evidence="5 6">ETT8</strain>
    </source>
</reference>
<keyword evidence="3 5" id="KW-0067">ATP-binding</keyword>
<dbReference type="PROSITE" id="PS50893">
    <property type="entry name" value="ABC_TRANSPORTER_2"/>
    <property type="match status" value="1"/>
</dbReference>
<evidence type="ECO:0000256" key="2">
    <source>
        <dbReference type="ARBA" id="ARBA00022741"/>
    </source>
</evidence>
<dbReference type="Gene3D" id="3.40.50.300">
    <property type="entry name" value="P-loop containing nucleotide triphosphate hydrolases"/>
    <property type="match status" value="1"/>
</dbReference>
<sequence length="242" mass="26258">MSRDILLQASDVSKSFGAVRVLHEVSFDVYRGEVLGILGPNGAGKTTLFNMISGDIKPSGGDIRLGGVALSAEPPFKRCRMGIGRTYQIPRPYSGMTTFENLLVAAAFGGGRTERESYAFCAQVLTDCELADKANTPSGSLTLLDRKRLELARALASDPRLLLLDEIAGGLTDEESRALVALVRRIRDRGVTIVWIEHVLHALMAVADRLMVLNFGEKIAEGLPQDVISNPEVKRVYMGVEA</sequence>
<keyword evidence="2" id="KW-0547">Nucleotide-binding</keyword>
<dbReference type="GO" id="GO:0005886">
    <property type="term" value="C:plasma membrane"/>
    <property type="evidence" value="ECO:0007669"/>
    <property type="project" value="TreeGrafter"/>
</dbReference>
<dbReference type="InterPro" id="IPR003439">
    <property type="entry name" value="ABC_transporter-like_ATP-bd"/>
</dbReference>
<dbReference type="InterPro" id="IPR051120">
    <property type="entry name" value="ABC_AA/LPS_Transport"/>
</dbReference>
<dbReference type="PANTHER" id="PTHR45772">
    <property type="entry name" value="CONSERVED COMPONENT OF ABC TRANSPORTER FOR NATURAL AMINO ACIDS-RELATED"/>
    <property type="match status" value="1"/>
</dbReference>
<dbReference type="GO" id="GO:0005524">
    <property type="term" value="F:ATP binding"/>
    <property type="evidence" value="ECO:0007669"/>
    <property type="project" value="UniProtKB-KW"/>
</dbReference>
<gene>
    <name evidence="5" type="ORF">G3572_10610</name>
</gene>
<dbReference type="GO" id="GO:0015192">
    <property type="term" value="F:L-phenylalanine transmembrane transporter activity"/>
    <property type="evidence" value="ECO:0007669"/>
    <property type="project" value="TreeGrafter"/>
</dbReference>
<evidence type="ECO:0000256" key="3">
    <source>
        <dbReference type="ARBA" id="ARBA00022840"/>
    </source>
</evidence>
<dbReference type="GO" id="GO:0042941">
    <property type="term" value="P:D-alanine transmembrane transport"/>
    <property type="evidence" value="ECO:0007669"/>
    <property type="project" value="TreeGrafter"/>
</dbReference>
<dbReference type="InterPro" id="IPR027417">
    <property type="entry name" value="P-loop_NTPase"/>
</dbReference>
<protein>
    <submittedName>
        <fullName evidence="5">ABC transporter ATP-binding protein</fullName>
    </submittedName>
</protein>
<dbReference type="SMART" id="SM00382">
    <property type="entry name" value="AAA"/>
    <property type="match status" value="1"/>
</dbReference>
<accession>A0A6B3RPG8</accession>
<dbReference type="SUPFAM" id="SSF52540">
    <property type="entry name" value="P-loop containing nucleoside triphosphate hydrolases"/>
    <property type="match status" value="1"/>
</dbReference>
<dbReference type="CDD" id="cd03219">
    <property type="entry name" value="ABC_Mj1267_LivG_branched"/>
    <property type="match status" value="1"/>
</dbReference>
<dbReference type="AlphaFoldDB" id="A0A6B3RPG8"/>
<dbReference type="InterPro" id="IPR032823">
    <property type="entry name" value="BCA_ABC_TP_C"/>
</dbReference>
<evidence type="ECO:0000313" key="5">
    <source>
        <dbReference type="EMBL" id="NEX46658.1"/>
    </source>
</evidence>
<organism evidence="5 6">
    <name type="scientific">Pseudotabrizicola algicola</name>
    <dbReference type="NCBI Taxonomy" id="2709381"/>
    <lineage>
        <taxon>Bacteria</taxon>
        <taxon>Pseudomonadati</taxon>
        <taxon>Pseudomonadota</taxon>
        <taxon>Alphaproteobacteria</taxon>
        <taxon>Rhodobacterales</taxon>
        <taxon>Paracoccaceae</taxon>
        <taxon>Pseudotabrizicola</taxon>
    </lineage>
</organism>
<dbReference type="GO" id="GO:0005304">
    <property type="term" value="F:L-valine transmembrane transporter activity"/>
    <property type="evidence" value="ECO:0007669"/>
    <property type="project" value="TreeGrafter"/>
</dbReference>
<evidence type="ECO:0000256" key="1">
    <source>
        <dbReference type="ARBA" id="ARBA00022448"/>
    </source>
</evidence>
<dbReference type="EMBL" id="JAAIKE010000003">
    <property type="protein sequence ID" value="NEX46658.1"/>
    <property type="molecule type" value="Genomic_DNA"/>
</dbReference>
<dbReference type="GO" id="GO:0015188">
    <property type="term" value="F:L-isoleucine transmembrane transporter activity"/>
    <property type="evidence" value="ECO:0007669"/>
    <property type="project" value="TreeGrafter"/>
</dbReference>
<evidence type="ECO:0000259" key="4">
    <source>
        <dbReference type="PROSITE" id="PS50893"/>
    </source>
</evidence>
<keyword evidence="1" id="KW-0813">Transport</keyword>
<dbReference type="RefSeq" id="WP_164611578.1">
    <property type="nucleotide sequence ID" value="NZ_JAAIKE010000003.1"/>
</dbReference>
<dbReference type="GO" id="GO:1903805">
    <property type="term" value="P:L-valine import across plasma membrane"/>
    <property type="evidence" value="ECO:0007669"/>
    <property type="project" value="TreeGrafter"/>
</dbReference>
<dbReference type="GO" id="GO:1903806">
    <property type="term" value="P:L-isoleucine import across plasma membrane"/>
    <property type="evidence" value="ECO:0007669"/>
    <property type="project" value="TreeGrafter"/>
</dbReference>
<dbReference type="Proteomes" id="UP000481421">
    <property type="component" value="Unassembled WGS sequence"/>
</dbReference>
<name>A0A6B3RPG8_9RHOB</name>
<keyword evidence="6" id="KW-1185">Reference proteome</keyword>
<dbReference type="PANTHER" id="PTHR45772:SF7">
    <property type="entry name" value="AMINO ACID ABC TRANSPORTER ATP-BINDING PROTEIN"/>
    <property type="match status" value="1"/>
</dbReference>
<dbReference type="Pfam" id="PF00005">
    <property type="entry name" value="ABC_tran"/>
    <property type="match status" value="1"/>
</dbReference>
<dbReference type="InterPro" id="IPR003593">
    <property type="entry name" value="AAA+_ATPase"/>
</dbReference>
<proteinExistence type="predicted"/>
<dbReference type="GO" id="GO:0015808">
    <property type="term" value="P:L-alanine transport"/>
    <property type="evidence" value="ECO:0007669"/>
    <property type="project" value="TreeGrafter"/>
</dbReference>
<dbReference type="Pfam" id="PF12399">
    <property type="entry name" value="BCA_ABC_TP_C"/>
    <property type="match status" value="1"/>
</dbReference>
<comment type="caution">
    <text evidence="5">The sequence shown here is derived from an EMBL/GenBank/DDBJ whole genome shotgun (WGS) entry which is preliminary data.</text>
</comment>
<feature type="domain" description="ABC transporter" evidence="4">
    <location>
        <begin position="7"/>
        <end position="240"/>
    </location>
</feature>